<sequence length="197" mass="22893">MASPHHLKLKPAHSFHVKSPSFSTSTTINSTKLKTLAQTFILSHICRIVRGLTKAKAILIRVLKDIQLLRLTEFTAKKHKNRNKIFFGSFRMHYNWCSSHVLPVASPQENELPMSHSYYDATWNSIISPGCDEMEESQLSGYLHWLEKKVNEESKKSDDMNEIDKLADMFIANCHEKFKLEKQESYRMFQEMMARSV</sequence>
<keyword evidence="2" id="KW-1185">Reference proteome</keyword>
<dbReference type="PANTHER" id="PTHR33450:SF4">
    <property type="entry name" value="OS04G0665666 PROTEIN"/>
    <property type="match status" value="1"/>
</dbReference>
<dbReference type="InterPro" id="IPR008480">
    <property type="entry name" value="DUF761_pln"/>
</dbReference>
<dbReference type="KEGG" id="dcr:108226511"/>
<dbReference type="PANTHER" id="PTHR33450">
    <property type="entry name" value="EMB|CAB67623.1-RELATED"/>
    <property type="match status" value="1"/>
</dbReference>
<gene>
    <name evidence="1" type="ORF">DCAR_0626665</name>
</gene>
<evidence type="ECO:0000313" key="1">
    <source>
        <dbReference type="EMBL" id="WOH07236.1"/>
    </source>
</evidence>
<evidence type="ECO:0008006" key="3">
    <source>
        <dbReference type="Google" id="ProtNLM"/>
    </source>
</evidence>
<protein>
    <recommendedName>
        <fullName evidence="3">DUF761 domain-containing protein</fullName>
    </recommendedName>
</protein>
<name>A0AAF1B8H7_DAUCS</name>
<organism evidence="1 2">
    <name type="scientific">Daucus carota subsp. sativus</name>
    <name type="common">Carrot</name>
    <dbReference type="NCBI Taxonomy" id="79200"/>
    <lineage>
        <taxon>Eukaryota</taxon>
        <taxon>Viridiplantae</taxon>
        <taxon>Streptophyta</taxon>
        <taxon>Embryophyta</taxon>
        <taxon>Tracheophyta</taxon>
        <taxon>Spermatophyta</taxon>
        <taxon>Magnoliopsida</taxon>
        <taxon>eudicotyledons</taxon>
        <taxon>Gunneridae</taxon>
        <taxon>Pentapetalae</taxon>
        <taxon>asterids</taxon>
        <taxon>campanulids</taxon>
        <taxon>Apiales</taxon>
        <taxon>Apiaceae</taxon>
        <taxon>Apioideae</taxon>
        <taxon>Scandiceae</taxon>
        <taxon>Daucinae</taxon>
        <taxon>Daucus</taxon>
        <taxon>Daucus sect. Daucus</taxon>
    </lineage>
</organism>
<dbReference type="Pfam" id="PF05553">
    <property type="entry name" value="DUF761"/>
    <property type="match status" value="1"/>
</dbReference>
<evidence type="ECO:0000313" key="2">
    <source>
        <dbReference type="Proteomes" id="UP000077755"/>
    </source>
</evidence>
<proteinExistence type="predicted"/>
<dbReference type="EMBL" id="CP093348">
    <property type="protein sequence ID" value="WOH07236.1"/>
    <property type="molecule type" value="Genomic_DNA"/>
</dbReference>
<accession>A0AAF1B8H7</accession>
<reference evidence="1" key="2">
    <citation type="submission" date="2022-03" db="EMBL/GenBank/DDBJ databases">
        <title>Draft title - Genomic analysis of global carrot germplasm unveils the trajectory of domestication and the origin of high carotenoid orange carrot.</title>
        <authorList>
            <person name="Iorizzo M."/>
            <person name="Ellison S."/>
            <person name="Senalik D."/>
            <person name="Macko-Podgorni A."/>
            <person name="Grzebelus D."/>
            <person name="Bostan H."/>
            <person name="Rolling W."/>
            <person name="Curaba J."/>
            <person name="Simon P."/>
        </authorList>
    </citation>
    <scope>NUCLEOTIDE SEQUENCE</scope>
    <source>
        <tissue evidence="1">Leaf</tissue>
    </source>
</reference>
<dbReference type="Proteomes" id="UP000077755">
    <property type="component" value="Chromosome 6"/>
</dbReference>
<reference evidence="1" key="1">
    <citation type="journal article" date="2016" name="Nat. Genet.">
        <title>A high-quality carrot genome assembly provides new insights into carotenoid accumulation and asterid genome evolution.</title>
        <authorList>
            <person name="Iorizzo M."/>
            <person name="Ellison S."/>
            <person name="Senalik D."/>
            <person name="Zeng P."/>
            <person name="Satapoomin P."/>
            <person name="Huang J."/>
            <person name="Bowman M."/>
            <person name="Iovene M."/>
            <person name="Sanseverino W."/>
            <person name="Cavagnaro P."/>
            <person name="Yildiz M."/>
            <person name="Macko-Podgorni A."/>
            <person name="Moranska E."/>
            <person name="Grzebelus E."/>
            <person name="Grzebelus D."/>
            <person name="Ashrafi H."/>
            <person name="Zheng Z."/>
            <person name="Cheng S."/>
            <person name="Spooner D."/>
            <person name="Van Deynze A."/>
            <person name="Simon P."/>
        </authorList>
    </citation>
    <scope>NUCLEOTIDE SEQUENCE</scope>
    <source>
        <tissue evidence="1">Leaf</tissue>
    </source>
</reference>
<dbReference type="AlphaFoldDB" id="A0AAF1B8H7"/>